<protein>
    <submittedName>
        <fullName evidence="1">Uncharacterized protein</fullName>
    </submittedName>
</protein>
<dbReference type="AlphaFoldDB" id="A0A6G5AFQ8"/>
<dbReference type="EMBL" id="GIKN01007481">
    <property type="protein sequence ID" value="NIE49754.1"/>
    <property type="molecule type" value="Transcribed_RNA"/>
</dbReference>
<name>A0A6G5AFQ8_RHIMP</name>
<organism evidence="1">
    <name type="scientific">Rhipicephalus microplus</name>
    <name type="common">Cattle tick</name>
    <name type="synonym">Boophilus microplus</name>
    <dbReference type="NCBI Taxonomy" id="6941"/>
    <lineage>
        <taxon>Eukaryota</taxon>
        <taxon>Metazoa</taxon>
        <taxon>Ecdysozoa</taxon>
        <taxon>Arthropoda</taxon>
        <taxon>Chelicerata</taxon>
        <taxon>Arachnida</taxon>
        <taxon>Acari</taxon>
        <taxon>Parasitiformes</taxon>
        <taxon>Ixodida</taxon>
        <taxon>Ixodoidea</taxon>
        <taxon>Ixodidae</taxon>
        <taxon>Rhipicephalinae</taxon>
        <taxon>Rhipicephalus</taxon>
        <taxon>Boophilus</taxon>
    </lineage>
</organism>
<sequence length="119" mass="13237">MSPFNIENFSLESCSLRITGLVLFGWALPMRCMHSIAAGFNSRVSSIMLLFTARSSVKAVSPSTSGKPYIIRLAHLLRFSRSSIFSCLDCTTIFIFAIVLDMNPLFLLASRASLVSYRF</sequence>
<reference evidence="1" key="1">
    <citation type="submission" date="2020-03" db="EMBL/GenBank/DDBJ databases">
        <title>A transcriptome and proteome of the tick Rhipicephalus microplus shaped by the genetic composition of its hosts and developmental stage.</title>
        <authorList>
            <person name="Garcia G.R."/>
            <person name="Ribeiro J.M.C."/>
            <person name="Maruyama S.R."/>
            <person name="Gardinasse L.G."/>
            <person name="Nelson K."/>
            <person name="Ferreira B.R."/>
            <person name="Andrade T.G."/>
            <person name="Santos I.K.F.M."/>
        </authorList>
    </citation>
    <scope>NUCLEOTIDE SEQUENCE</scope>
    <source>
        <strain evidence="1">NSGR</strain>
        <tissue evidence="1">Salivary glands</tissue>
    </source>
</reference>
<evidence type="ECO:0000313" key="1">
    <source>
        <dbReference type="EMBL" id="NIE49754.1"/>
    </source>
</evidence>
<proteinExistence type="predicted"/>
<accession>A0A6G5AFQ8</accession>